<comment type="caution">
    <text evidence="3">The sequence shown here is derived from an EMBL/GenBank/DDBJ whole genome shotgun (WGS) entry which is preliminary data.</text>
</comment>
<dbReference type="Gene3D" id="2.60.60.20">
    <property type="entry name" value="PLAT/LH2 domain"/>
    <property type="match status" value="1"/>
</dbReference>
<dbReference type="InterPro" id="IPR001024">
    <property type="entry name" value="PLAT/LH2_dom"/>
</dbReference>
<organism evidence="3 4">
    <name type="scientific">Cirrhinus mrigala</name>
    <name type="common">Mrigala</name>
    <dbReference type="NCBI Taxonomy" id="683832"/>
    <lineage>
        <taxon>Eukaryota</taxon>
        <taxon>Metazoa</taxon>
        <taxon>Chordata</taxon>
        <taxon>Craniata</taxon>
        <taxon>Vertebrata</taxon>
        <taxon>Euteleostomi</taxon>
        <taxon>Actinopterygii</taxon>
        <taxon>Neopterygii</taxon>
        <taxon>Teleostei</taxon>
        <taxon>Ostariophysi</taxon>
        <taxon>Cypriniformes</taxon>
        <taxon>Cyprinidae</taxon>
        <taxon>Labeoninae</taxon>
        <taxon>Labeonini</taxon>
        <taxon>Cirrhinus</taxon>
    </lineage>
</organism>
<reference evidence="3 4" key="1">
    <citation type="submission" date="2024-05" db="EMBL/GenBank/DDBJ databases">
        <title>Genome sequencing and assembly of Indian major carp, Cirrhinus mrigala (Hamilton, 1822).</title>
        <authorList>
            <person name="Mohindra V."/>
            <person name="Chowdhury L.M."/>
            <person name="Lal K."/>
            <person name="Jena J.K."/>
        </authorList>
    </citation>
    <scope>NUCLEOTIDE SEQUENCE [LARGE SCALE GENOMIC DNA]</scope>
    <source>
        <strain evidence="3">CM1030</strain>
        <tissue evidence="3">Blood</tissue>
    </source>
</reference>
<dbReference type="SUPFAM" id="SSF49723">
    <property type="entry name" value="Lipase/lipooxygenase domain (PLAT/LH2 domain)"/>
    <property type="match status" value="1"/>
</dbReference>
<dbReference type="AlphaFoldDB" id="A0ABD0PW30"/>
<dbReference type="PROSITE" id="PS50095">
    <property type="entry name" value="PLAT"/>
    <property type="match status" value="1"/>
</dbReference>
<gene>
    <name evidence="3" type="ORF">M9458_026527</name>
</gene>
<feature type="non-terminal residue" evidence="3">
    <location>
        <position position="1"/>
    </location>
</feature>
<accession>A0ABD0PW30</accession>
<feature type="domain" description="PLAT" evidence="2">
    <location>
        <begin position="1"/>
        <end position="57"/>
    </location>
</feature>
<protein>
    <recommendedName>
        <fullName evidence="2">PLAT domain-containing protein</fullName>
    </recommendedName>
</protein>
<evidence type="ECO:0000313" key="4">
    <source>
        <dbReference type="Proteomes" id="UP001529510"/>
    </source>
</evidence>
<comment type="caution">
    <text evidence="1">Lacks conserved residue(s) required for the propagation of feature annotation.</text>
</comment>
<dbReference type="EMBL" id="JAMKFB020000013">
    <property type="protein sequence ID" value="KAL0177633.1"/>
    <property type="molecule type" value="Genomic_DNA"/>
</dbReference>
<name>A0ABD0PW30_CIRMR</name>
<dbReference type="Proteomes" id="UP001529510">
    <property type="component" value="Unassembled WGS sequence"/>
</dbReference>
<dbReference type="Pfam" id="PF01477">
    <property type="entry name" value="PLAT"/>
    <property type="match status" value="1"/>
</dbReference>
<proteinExistence type="predicted"/>
<evidence type="ECO:0000256" key="1">
    <source>
        <dbReference type="PROSITE-ProRule" id="PRU00152"/>
    </source>
</evidence>
<dbReference type="InterPro" id="IPR036392">
    <property type="entry name" value="PLAT/LH2_dom_sf"/>
</dbReference>
<keyword evidence="4" id="KW-1185">Reference proteome</keyword>
<evidence type="ECO:0000313" key="3">
    <source>
        <dbReference type="EMBL" id="KAL0177633.1"/>
    </source>
</evidence>
<evidence type="ECO:0000259" key="2">
    <source>
        <dbReference type="PROSITE" id="PS50095"/>
    </source>
</evidence>
<sequence length="57" mass="6960">DLGEIALVKIEKKKYWMHDDWYCKYITVKTPYGDYIEFPCFRWLVDDKEVILRDGRG</sequence>
<feature type="non-terminal residue" evidence="3">
    <location>
        <position position="57"/>
    </location>
</feature>